<evidence type="ECO:0000313" key="2">
    <source>
        <dbReference type="EMBL" id="CAA2109002.1"/>
    </source>
</evidence>
<dbReference type="EMBL" id="LR743506">
    <property type="protein sequence ID" value="CAA2109002.1"/>
    <property type="molecule type" value="Genomic_DNA"/>
</dbReference>
<protein>
    <recommendedName>
        <fullName evidence="1">Restriction endonuclease type IV Mrr domain-containing protein</fullName>
    </recommendedName>
</protein>
<keyword evidence="2" id="KW-0614">Plasmid</keyword>
<dbReference type="InterPro" id="IPR011335">
    <property type="entry name" value="Restrct_endonuc-II-like"/>
</dbReference>
<name>A0A679JIJ3_9HYPH</name>
<organism evidence="2">
    <name type="scientific">Methylobacterium bullatum</name>
    <dbReference type="NCBI Taxonomy" id="570505"/>
    <lineage>
        <taxon>Bacteria</taxon>
        <taxon>Pseudomonadati</taxon>
        <taxon>Pseudomonadota</taxon>
        <taxon>Alphaproteobacteria</taxon>
        <taxon>Hyphomicrobiales</taxon>
        <taxon>Methylobacteriaceae</taxon>
        <taxon>Methylobacterium</taxon>
    </lineage>
</organism>
<proteinExistence type="predicted"/>
<gene>
    <name evidence="2" type="ORF">MBUL_04495</name>
</gene>
<accession>A0A679JIJ3</accession>
<reference evidence="2" key="1">
    <citation type="submission" date="2019-12" db="EMBL/GenBank/DDBJ databases">
        <authorList>
            <person name="Cremers G."/>
        </authorList>
    </citation>
    <scope>NUCLEOTIDE SEQUENCE</scope>
    <source>
        <strain evidence="2">Mbul1</strain>
        <plasmid evidence="2">3</plasmid>
    </source>
</reference>
<dbReference type="Pfam" id="PF04471">
    <property type="entry name" value="Mrr_cat"/>
    <property type="match status" value="1"/>
</dbReference>
<feature type="domain" description="Restriction endonuclease type IV Mrr" evidence="1">
    <location>
        <begin position="23"/>
        <end position="126"/>
    </location>
</feature>
<dbReference type="AlphaFoldDB" id="A0A679JIJ3"/>
<geneLocation type="plasmid" evidence="2">
    <name>3</name>
</geneLocation>
<dbReference type="SUPFAM" id="SSF52980">
    <property type="entry name" value="Restriction endonuclease-like"/>
    <property type="match status" value="1"/>
</dbReference>
<evidence type="ECO:0000259" key="1">
    <source>
        <dbReference type="Pfam" id="PF04471"/>
    </source>
</evidence>
<dbReference type="InterPro" id="IPR007560">
    <property type="entry name" value="Restrct_endonuc_IV_Mrr"/>
</dbReference>
<sequence length="161" mass="18591">MLAGLEQEFLALREMDDTPQQRGYAFERFLKRWCDAWGLDARGSFTTTGEQIDGAFQHDTNTYLIEAKWHARPVDAAMLHGFQGKLRMRPVWTRGLYVSYGGFSDPSSDAFFSERLIMMDGADIYHALRLRLDLGEVIRRKVRHHSERRQPLAPVTDLFPA</sequence>
<dbReference type="GO" id="GO:0003677">
    <property type="term" value="F:DNA binding"/>
    <property type="evidence" value="ECO:0007669"/>
    <property type="project" value="InterPro"/>
</dbReference>
<dbReference type="GO" id="GO:0009307">
    <property type="term" value="P:DNA restriction-modification system"/>
    <property type="evidence" value="ECO:0007669"/>
    <property type="project" value="InterPro"/>
</dbReference>
<dbReference type="GO" id="GO:0004519">
    <property type="term" value="F:endonuclease activity"/>
    <property type="evidence" value="ECO:0007669"/>
    <property type="project" value="InterPro"/>
</dbReference>